<feature type="signal peptide" evidence="10">
    <location>
        <begin position="1"/>
        <end position="20"/>
    </location>
</feature>
<evidence type="ECO:0000259" key="11">
    <source>
        <dbReference type="PROSITE" id="PS51007"/>
    </source>
</evidence>
<keyword evidence="5 10" id="KW-0732">Signal</keyword>
<keyword evidence="8" id="KW-0472">Membrane</keyword>
<dbReference type="PANTHER" id="PTHR35008:SF8">
    <property type="entry name" value="ALCOHOL DEHYDROGENASE CYTOCHROME C SUBUNIT"/>
    <property type="match status" value="1"/>
</dbReference>
<protein>
    <recommendedName>
        <fullName evidence="11">Cytochrome c domain-containing protein</fullName>
    </recommendedName>
</protein>
<feature type="domain" description="Cytochrome c" evidence="11">
    <location>
        <begin position="40"/>
        <end position="143"/>
    </location>
</feature>
<dbReference type="Proteomes" id="UP001501671">
    <property type="component" value="Unassembled WGS sequence"/>
</dbReference>
<dbReference type="PROSITE" id="PS51007">
    <property type="entry name" value="CYTC"/>
    <property type="match status" value="3"/>
</dbReference>
<keyword evidence="4 9" id="KW-0479">Metal-binding</keyword>
<dbReference type="PIRSF" id="PIRSF000018">
    <property type="entry name" value="Mb_ADH_cyt_c"/>
    <property type="match status" value="1"/>
</dbReference>
<dbReference type="InterPro" id="IPR036909">
    <property type="entry name" value="Cyt_c-like_dom_sf"/>
</dbReference>
<accession>A0ABP8GM58</accession>
<feature type="chain" id="PRO_5047516835" description="Cytochrome c domain-containing protein" evidence="10">
    <location>
        <begin position="21"/>
        <end position="430"/>
    </location>
</feature>
<evidence type="ECO:0000256" key="9">
    <source>
        <dbReference type="PROSITE-ProRule" id="PRU00433"/>
    </source>
</evidence>
<proteinExistence type="predicted"/>
<dbReference type="Pfam" id="PF00034">
    <property type="entry name" value="Cytochrom_C"/>
    <property type="match status" value="2"/>
</dbReference>
<evidence type="ECO:0000256" key="6">
    <source>
        <dbReference type="ARBA" id="ARBA00022737"/>
    </source>
</evidence>
<name>A0ABP8GM58_9BURK</name>
<keyword evidence="6" id="KW-0677">Repeat</keyword>
<evidence type="ECO:0000256" key="2">
    <source>
        <dbReference type="ARBA" id="ARBA00022475"/>
    </source>
</evidence>
<evidence type="ECO:0000256" key="10">
    <source>
        <dbReference type="SAM" id="SignalP"/>
    </source>
</evidence>
<dbReference type="Gene3D" id="1.10.760.10">
    <property type="entry name" value="Cytochrome c-like domain"/>
    <property type="match status" value="3"/>
</dbReference>
<evidence type="ECO:0000313" key="13">
    <source>
        <dbReference type="Proteomes" id="UP001501671"/>
    </source>
</evidence>
<keyword evidence="3 9" id="KW-0349">Heme</keyword>
<reference evidence="13" key="1">
    <citation type="journal article" date="2019" name="Int. J. Syst. Evol. Microbiol.">
        <title>The Global Catalogue of Microorganisms (GCM) 10K type strain sequencing project: providing services to taxonomists for standard genome sequencing and annotation.</title>
        <authorList>
            <consortium name="The Broad Institute Genomics Platform"/>
            <consortium name="The Broad Institute Genome Sequencing Center for Infectious Disease"/>
            <person name="Wu L."/>
            <person name="Ma J."/>
        </authorList>
    </citation>
    <scope>NUCLEOTIDE SEQUENCE [LARGE SCALE GENOMIC DNA]</scope>
    <source>
        <strain evidence="13">JCM 17666</strain>
    </source>
</reference>
<gene>
    <name evidence="12" type="ORF">GCM10023144_10150</name>
</gene>
<comment type="caution">
    <text evidence="12">The sequence shown here is derived from an EMBL/GenBank/DDBJ whole genome shotgun (WGS) entry which is preliminary data.</text>
</comment>
<evidence type="ECO:0000256" key="7">
    <source>
        <dbReference type="ARBA" id="ARBA00023004"/>
    </source>
</evidence>
<dbReference type="InterPro" id="IPR009056">
    <property type="entry name" value="Cyt_c-like_dom"/>
</dbReference>
<dbReference type="PANTHER" id="PTHR35008">
    <property type="entry name" value="BLL4482 PROTEIN-RELATED"/>
    <property type="match status" value="1"/>
</dbReference>
<evidence type="ECO:0000256" key="8">
    <source>
        <dbReference type="ARBA" id="ARBA00023136"/>
    </source>
</evidence>
<keyword evidence="13" id="KW-1185">Reference proteome</keyword>
<evidence type="ECO:0000256" key="4">
    <source>
        <dbReference type="ARBA" id="ARBA00022723"/>
    </source>
</evidence>
<dbReference type="InterPro" id="IPR051459">
    <property type="entry name" value="Cytochrome_c-type_DH"/>
</dbReference>
<organism evidence="12 13">
    <name type="scientific">Pigmentiphaga soli</name>
    <dbReference type="NCBI Taxonomy" id="1007095"/>
    <lineage>
        <taxon>Bacteria</taxon>
        <taxon>Pseudomonadati</taxon>
        <taxon>Pseudomonadota</taxon>
        <taxon>Betaproteobacteria</taxon>
        <taxon>Burkholderiales</taxon>
        <taxon>Alcaligenaceae</taxon>
        <taxon>Pigmentiphaga</taxon>
    </lineage>
</organism>
<evidence type="ECO:0000256" key="3">
    <source>
        <dbReference type="ARBA" id="ARBA00022617"/>
    </source>
</evidence>
<feature type="domain" description="Cytochrome c" evidence="11">
    <location>
        <begin position="189"/>
        <end position="296"/>
    </location>
</feature>
<dbReference type="InterPro" id="IPR014353">
    <property type="entry name" value="Membr-bd_ADH_cyt_c"/>
</dbReference>
<dbReference type="SUPFAM" id="SSF46626">
    <property type="entry name" value="Cytochrome c"/>
    <property type="match status" value="3"/>
</dbReference>
<feature type="domain" description="Cytochrome c" evidence="11">
    <location>
        <begin position="319"/>
        <end position="407"/>
    </location>
</feature>
<evidence type="ECO:0000256" key="5">
    <source>
        <dbReference type="ARBA" id="ARBA00022729"/>
    </source>
</evidence>
<keyword evidence="7 9" id="KW-0408">Iron</keyword>
<dbReference type="Pfam" id="PF13442">
    <property type="entry name" value="Cytochrome_CBB3"/>
    <property type="match status" value="1"/>
</dbReference>
<comment type="subcellular location">
    <subcellularLocation>
        <location evidence="1">Cell membrane</location>
    </subcellularLocation>
</comment>
<sequence length="430" mass="45187">MATTIVVVLVLLGVAACAAAWRPAIEETQSPPPADSFDQATLARGMQVAAIGDCTSCHTAPHGKPFAGGLPIGTPFGTIYSTNITPDPDTGIGKWSLEAFTRAMRRGVSRDGHLLYPAFPYPHFTHMSDDDIKAVYAYMMTRDPVHAEPPANSLRFPFGFRPLVAGWNLLFLRDGDLPAAPSPELAQDAQWLRGRYLVEGAGHCASCHTPMNAFGAEKTDQAFAGGFIDGWDVPPLNALSRTPRPWTAAQLSSYLRTGLASEHGAAAGPMLPVTRQLADLPEADAQAIAAYLLSLDPHAGAAPAPQPAAADAEAGADQGSLQRGATLFTAACASCHAEHAPMAAIGGRPSLALSTAVNADSPRNVIHLILGGIPFEGSNSAHYMPPFSTMLTDGQIADVATYLRVRVAGRPAWNGLQDTVAGIRKEGQSQ</sequence>
<evidence type="ECO:0000256" key="1">
    <source>
        <dbReference type="ARBA" id="ARBA00004236"/>
    </source>
</evidence>
<dbReference type="EMBL" id="BAABFO010000004">
    <property type="protein sequence ID" value="GAA4326552.1"/>
    <property type="molecule type" value="Genomic_DNA"/>
</dbReference>
<keyword evidence="2" id="KW-1003">Cell membrane</keyword>
<evidence type="ECO:0000313" key="12">
    <source>
        <dbReference type="EMBL" id="GAA4326552.1"/>
    </source>
</evidence>